<dbReference type="InterPro" id="IPR036271">
    <property type="entry name" value="Tet_transcr_reg_TetR-rel_C_sf"/>
</dbReference>
<protein>
    <submittedName>
        <fullName evidence="8">HTH-type transcriptional repressor KstR2</fullName>
    </submittedName>
</protein>
<comment type="caution">
    <text evidence="8">The sequence shown here is derived from an EMBL/GenBank/DDBJ whole genome shotgun (WGS) entry which is preliminary data.</text>
</comment>
<evidence type="ECO:0000256" key="1">
    <source>
        <dbReference type="ARBA" id="ARBA00022491"/>
    </source>
</evidence>
<keyword evidence="9" id="KW-1185">Reference proteome</keyword>
<evidence type="ECO:0000256" key="2">
    <source>
        <dbReference type="ARBA" id="ARBA00023015"/>
    </source>
</evidence>
<dbReference type="InterPro" id="IPR050109">
    <property type="entry name" value="HTH-type_TetR-like_transc_reg"/>
</dbReference>
<evidence type="ECO:0000259" key="7">
    <source>
        <dbReference type="PROSITE" id="PS50977"/>
    </source>
</evidence>
<reference evidence="8 9" key="1">
    <citation type="submission" date="2016-07" db="EMBL/GenBank/DDBJ databases">
        <title>Draft genome sequence of Methyloligella halotolerans C2T (VKM B-2706T=CCUG 61687T=DSM 25045T), a halotolerant polyhydroxybutyrate accumulating methylotroph.</title>
        <authorList>
            <person name="Vasilenko O.V."/>
            <person name="Doronina N.V."/>
            <person name="Poroshina M.N."/>
            <person name="Tarlachkov S.V."/>
            <person name="Trotsenko Y.A."/>
        </authorList>
    </citation>
    <scope>NUCLEOTIDE SEQUENCE [LARGE SCALE GENOMIC DNA]</scope>
    <source>
        <strain evidence="8 9">VKM B-2706</strain>
    </source>
</reference>
<evidence type="ECO:0000256" key="5">
    <source>
        <dbReference type="PROSITE-ProRule" id="PRU00335"/>
    </source>
</evidence>
<dbReference type="Proteomes" id="UP000095087">
    <property type="component" value="Unassembled WGS sequence"/>
</dbReference>
<dbReference type="PANTHER" id="PTHR30055:SF175">
    <property type="entry name" value="HTH-TYPE TRANSCRIPTIONAL REPRESSOR KSTR2"/>
    <property type="match status" value="1"/>
</dbReference>
<dbReference type="AlphaFoldDB" id="A0A1E2RY07"/>
<dbReference type="PANTHER" id="PTHR30055">
    <property type="entry name" value="HTH-TYPE TRANSCRIPTIONAL REGULATOR RUTR"/>
    <property type="match status" value="1"/>
</dbReference>
<gene>
    <name evidence="8" type="ORF">A7A08_02327</name>
</gene>
<organism evidence="8 9">
    <name type="scientific">Methyloligella halotolerans</name>
    <dbReference type="NCBI Taxonomy" id="1177755"/>
    <lineage>
        <taxon>Bacteria</taxon>
        <taxon>Pseudomonadati</taxon>
        <taxon>Pseudomonadota</taxon>
        <taxon>Alphaproteobacteria</taxon>
        <taxon>Hyphomicrobiales</taxon>
        <taxon>Hyphomicrobiaceae</taxon>
        <taxon>Methyloligella</taxon>
    </lineage>
</organism>
<dbReference type="GO" id="GO:0003700">
    <property type="term" value="F:DNA-binding transcription factor activity"/>
    <property type="evidence" value="ECO:0007669"/>
    <property type="project" value="TreeGrafter"/>
</dbReference>
<feature type="DNA-binding region" description="H-T-H motif" evidence="5">
    <location>
        <begin position="43"/>
        <end position="62"/>
    </location>
</feature>
<dbReference type="Pfam" id="PF00440">
    <property type="entry name" value="TetR_N"/>
    <property type="match status" value="1"/>
</dbReference>
<dbReference type="STRING" id="1177755.A7A08_02327"/>
<dbReference type="Gene3D" id="1.10.357.10">
    <property type="entry name" value="Tetracycline Repressor, domain 2"/>
    <property type="match status" value="1"/>
</dbReference>
<dbReference type="InterPro" id="IPR001647">
    <property type="entry name" value="HTH_TetR"/>
</dbReference>
<feature type="domain" description="HTH tetR-type" evidence="7">
    <location>
        <begin position="20"/>
        <end position="80"/>
    </location>
</feature>
<dbReference type="SUPFAM" id="SSF48498">
    <property type="entry name" value="Tetracyclin repressor-like, C-terminal domain"/>
    <property type="match status" value="1"/>
</dbReference>
<dbReference type="SUPFAM" id="SSF46689">
    <property type="entry name" value="Homeodomain-like"/>
    <property type="match status" value="1"/>
</dbReference>
<dbReference type="Pfam" id="PF17932">
    <property type="entry name" value="TetR_C_24"/>
    <property type="match status" value="1"/>
</dbReference>
<sequence length="211" mass="23914">MVEPATIETSKSAETSKPEKPQKERIRRITAKLFAEKGYQAVGVAEIGEAVGLGRGALYYHIGSKEDLLYDIVIRYITDLVTAGNTIMYEYSDPHERITQLSRYLMRTIAEHLSELTVCFREAEALTGERHDEVSRLHFDYQEIWARAMREGAEQGTFRVLPAVALKGILGMYFYSFLWLNPNGRHSSDEIADVFADIVFRAADKNPSTES</sequence>
<keyword evidence="2" id="KW-0805">Transcription regulation</keyword>
<dbReference type="Gene3D" id="1.10.10.60">
    <property type="entry name" value="Homeodomain-like"/>
    <property type="match status" value="1"/>
</dbReference>
<evidence type="ECO:0000256" key="6">
    <source>
        <dbReference type="SAM" id="MobiDB-lite"/>
    </source>
</evidence>
<dbReference type="InterPro" id="IPR009057">
    <property type="entry name" value="Homeodomain-like_sf"/>
</dbReference>
<evidence type="ECO:0000256" key="4">
    <source>
        <dbReference type="ARBA" id="ARBA00023163"/>
    </source>
</evidence>
<keyword evidence="1" id="KW-0678">Repressor</keyword>
<feature type="region of interest" description="Disordered" evidence="6">
    <location>
        <begin position="1"/>
        <end position="22"/>
    </location>
</feature>
<dbReference type="EMBL" id="MASI01000005">
    <property type="protein sequence ID" value="ODA67030.1"/>
    <property type="molecule type" value="Genomic_DNA"/>
</dbReference>
<dbReference type="PRINTS" id="PR00455">
    <property type="entry name" value="HTHTETR"/>
</dbReference>
<evidence type="ECO:0000313" key="8">
    <source>
        <dbReference type="EMBL" id="ODA67030.1"/>
    </source>
</evidence>
<name>A0A1E2RY07_9HYPH</name>
<dbReference type="RefSeq" id="WP_245290897.1">
    <property type="nucleotide sequence ID" value="NZ_MASI01000005.1"/>
</dbReference>
<evidence type="ECO:0000256" key="3">
    <source>
        <dbReference type="ARBA" id="ARBA00023125"/>
    </source>
</evidence>
<evidence type="ECO:0000313" key="9">
    <source>
        <dbReference type="Proteomes" id="UP000095087"/>
    </source>
</evidence>
<dbReference type="InterPro" id="IPR041490">
    <property type="entry name" value="KstR2_TetR_C"/>
</dbReference>
<dbReference type="GO" id="GO:0000976">
    <property type="term" value="F:transcription cis-regulatory region binding"/>
    <property type="evidence" value="ECO:0007669"/>
    <property type="project" value="TreeGrafter"/>
</dbReference>
<keyword evidence="3 5" id="KW-0238">DNA-binding</keyword>
<accession>A0A1E2RY07</accession>
<dbReference type="PROSITE" id="PS50977">
    <property type="entry name" value="HTH_TETR_2"/>
    <property type="match status" value="1"/>
</dbReference>
<proteinExistence type="predicted"/>
<keyword evidence="4" id="KW-0804">Transcription</keyword>